<dbReference type="SMART" id="SM01012">
    <property type="entry name" value="ANTAR"/>
    <property type="match status" value="1"/>
</dbReference>
<dbReference type="eggNOG" id="COG2203">
    <property type="taxonomic scope" value="Bacteria"/>
</dbReference>
<dbReference type="Proteomes" id="UP000093795">
    <property type="component" value="Unassembled WGS sequence"/>
</dbReference>
<feature type="domain" description="ANTAR" evidence="5">
    <location>
        <begin position="169"/>
        <end position="230"/>
    </location>
</feature>
<evidence type="ECO:0000256" key="1">
    <source>
        <dbReference type="ARBA" id="ARBA00022679"/>
    </source>
</evidence>
<dbReference type="STRING" id="1790.A5645_05705"/>
<dbReference type="SUPFAM" id="SSF55781">
    <property type="entry name" value="GAF domain-like"/>
    <property type="match status" value="1"/>
</dbReference>
<keyword evidence="4" id="KW-0804">Transcription</keyword>
<evidence type="ECO:0000259" key="5">
    <source>
        <dbReference type="PROSITE" id="PS50921"/>
    </source>
</evidence>
<accession>A0A1A3BZF5</accession>
<evidence type="ECO:0000256" key="4">
    <source>
        <dbReference type="ARBA" id="ARBA00023163"/>
    </source>
</evidence>
<evidence type="ECO:0000256" key="2">
    <source>
        <dbReference type="ARBA" id="ARBA00022777"/>
    </source>
</evidence>
<dbReference type="PIRSF" id="PIRSF036625">
    <property type="entry name" value="GAF_ANTAR"/>
    <property type="match status" value="1"/>
</dbReference>
<dbReference type="GO" id="GO:0003723">
    <property type="term" value="F:RNA binding"/>
    <property type="evidence" value="ECO:0007669"/>
    <property type="project" value="InterPro"/>
</dbReference>
<dbReference type="AlphaFoldDB" id="A0A1A3BZF5"/>
<dbReference type="SMART" id="SM00065">
    <property type="entry name" value="GAF"/>
    <property type="match status" value="1"/>
</dbReference>
<dbReference type="InterPro" id="IPR036388">
    <property type="entry name" value="WH-like_DNA-bd_sf"/>
</dbReference>
<reference evidence="6 7" key="1">
    <citation type="submission" date="2016-06" db="EMBL/GenBank/DDBJ databases">
        <authorList>
            <person name="Kjaerup R.B."/>
            <person name="Dalgaard T.S."/>
            <person name="Juul-Madsen H.R."/>
        </authorList>
    </citation>
    <scope>NUCLEOTIDE SEQUENCE [LARGE SCALE GENOMIC DNA]</scope>
    <source>
        <strain evidence="6 7">1081914.2</strain>
    </source>
</reference>
<evidence type="ECO:0000313" key="6">
    <source>
        <dbReference type="EMBL" id="OBI79763.1"/>
    </source>
</evidence>
<organism evidence="6 7">
    <name type="scientific">Mycobacterium asiaticum</name>
    <dbReference type="NCBI Taxonomy" id="1790"/>
    <lineage>
        <taxon>Bacteria</taxon>
        <taxon>Bacillati</taxon>
        <taxon>Actinomycetota</taxon>
        <taxon>Actinomycetes</taxon>
        <taxon>Mycobacteriales</taxon>
        <taxon>Mycobacteriaceae</taxon>
        <taxon>Mycobacterium</taxon>
    </lineage>
</organism>
<keyword evidence="3" id="KW-0805">Transcription regulation</keyword>
<evidence type="ECO:0000256" key="3">
    <source>
        <dbReference type="ARBA" id="ARBA00023015"/>
    </source>
</evidence>
<name>A0A1A3BZF5_MYCAS</name>
<dbReference type="Gene3D" id="3.30.450.40">
    <property type="match status" value="1"/>
</dbReference>
<proteinExistence type="predicted"/>
<dbReference type="InterPro" id="IPR029016">
    <property type="entry name" value="GAF-like_dom_sf"/>
</dbReference>
<sequence length="237" mass="26308">MERVLSDEIYSALSQLARSLHSQQDSDFDSDQLLREVTEIATQILPGVAHAGVALVVNRRRRTLESVAATGPVPRRIDALQDEHQEGPCLESLWNQYTVRVDDYENETRWPEFVADLLEHTPVRSSLSIQLYTNENELGTVNLYSEEPGAFSPEIEELALALAAQAAIGLAGARSSDELRSALASRDIIGQAKGIIMESQQVNSSEAFTLLTKLSQETNTPVYEVARKLVFRDRSQP</sequence>
<comment type="caution">
    <text evidence="6">The sequence shown here is derived from an EMBL/GenBank/DDBJ whole genome shotgun (WGS) entry which is preliminary data.</text>
</comment>
<keyword evidence="1" id="KW-0808">Transferase</keyword>
<gene>
    <name evidence="6" type="ORF">A9X01_25830</name>
</gene>
<dbReference type="EMBL" id="LZKQ01000221">
    <property type="protein sequence ID" value="OBI79763.1"/>
    <property type="molecule type" value="Genomic_DNA"/>
</dbReference>
<dbReference type="InterPro" id="IPR011006">
    <property type="entry name" value="CheY-like_superfamily"/>
</dbReference>
<protein>
    <recommendedName>
        <fullName evidence="5">ANTAR domain-containing protein</fullName>
    </recommendedName>
</protein>
<dbReference type="GO" id="GO:0016301">
    <property type="term" value="F:kinase activity"/>
    <property type="evidence" value="ECO:0007669"/>
    <property type="project" value="UniProtKB-KW"/>
</dbReference>
<dbReference type="InterPro" id="IPR005561">
    <property type="entry name" value="ANTAR"/>
</dbReference>
<dbReference type="Pfam" id="PF03861">
    <property type="entry name" value="ANTAR"/>
    <property type="match status" value="1"/>
</dbReference>
<dbReference type="InterPro" id="IPR012074">
    <property type="entry name" value="GAF_ANTAR"/>
</dbReference>
<dbReference type="Pfam" id="PF13185">
    <property type="entry name" value="GAF_2"/>
    <property type="match status" value="1"/>
</dbReference>
<evidence type="ECO:0000313" key="7">
    <source>
        <dbReference type="Proteomes" id="UP000093795"/>
    </source>
</evidence>
<dbReference type="PROSITE" id="PS50921">
    <property type="entry name" value="ANTAR"/>
    <property type="match status" value="1"/>
</dbReference>
<dbReference type="SUPFAM" id="SSF52172">
    <property type="entry name" value="CheY-like"/>
    <property type="match status" value="1"/>
</dbReference>
<dbReference type="InterPro" id="IPR003018">
    <property type="entry name" value="GAF"/>
</dbReference>
<keyword evidence="2" id="KW-0418">Kinase</keyword>
<dbReference type="Gene3D" id="1.10.10.10">
    <property type="entry name" value="Winged helix-like DNA-binding domain superfamily/Winged helix DNA-binding domain"/>
    <property type="match status" value="1"/>
</dbReference>